<accession>A0A6I8LZ80</accession>
<dbReference type="AlphaFoldDB" id="A0A6I8LZ80"/>
<protein>
    <submittedName>
        <fullName evidence="1">Uncharacterized protein</fullName>
    </submittedName>
</protein>
<sequence>MLHAERLAAYFDYLLEHLPPARMPGLRGAGDPLLRRLPPHRFRPLQPAFETP</sequence>
<name>A0A6I8LZ80_9PSEU</name>
<evidence type="ECO:0000313" key="2">
    <source>
        <dbReference type="Proteomes" id="UP000399805"/>
    </source>
</evidence>
<proteinExistence type="predicted"/>
<reference evidence="1 2" key="1">
    <citation type="submission" date="2019-09" db="EMBL/GenBank/DDBJ databases">
        <authorList>
            <person name="Leyn A S."/>
        </authorList>
    </citation>
    <scope>NUCLEOTIDE SEQUENCE [LARGE SCALE GENOMIC DNA]</scope>
    <source>
        <strain evidence="1">AA231_1</strain>
    </source>
</reference>
<dbReference type="EMBL" id="CABVGP010000002">
    <property type="protein sequence ID" value="VVJ21729.1"/>
    <property type="molecule type" value="Genomic_DNA"/>
</dbReference>
<gene>
    <name evidence="1" type="ORF">AA23TX_06749</name>
</gene>
<organism evidence="1 2">
    <name type="scientific">Amycolatopsis camponoti</name>
    <dbReference type="NCBI Taxonomy" id="2606593"/>
    <lineage>
        <taxon>Bacteria</taxon>
        <taxon>Bacillati</taxon>
        <taxon>Actinomycetota</taxon>
        <taxon>Actinomycetes</taxon>
        <taxon>Pseudonocardiales</taxon>
        <taxon>Pseudonocardiaceae</taxon>
        <taxon>Amycolatopsis</taxon>
    </lineage>
</organism>
<dbReference type="Proteomes" id="UP000399805">
    <property type="component" value="Unassembled WGS sequence"/>
</dbReference>
<evidence type="ECO:0000313" key="1">
    <source>
        <dbReference type="EMBL" id="VVJ21729.1"/>
    </source>
</evidence>
<keyword evidence="2" id="KW-1185">Reference proteome</keyword>